<sequence>MDLSIKPPSTPRLPPALKLKLPLPGPPLRTSTPRHPLMLKLKRSNLLNLPPSGSRNAPQLPILDLVLLMPSLMEN</sequence>
<organism evidence="2 3">
    <name type="scientific">Amanita muscaria (strain Koide BX008)</name>
    <dbReference type="NCBI Taxonomy" id="946122"/>
    <lineage>
        <taxon>Eukaryota</taxon>
        <taxon>Fungi</taxon>
        <taxon>Dikarya</taxon>
        <taxon>Basidiomycota</taxon>
        <taxon>Agaricomycotina</taxon>
        <taxon>Agaricomycetes</taxon>
        <taxon>Agaricomycetidae</taxon>
        <taxon>Agaricales</taxon>
        <taxon>Pluteineae</taxon>
        <taxon>Amanitaceae</taxon>
        <taxon>Amanita</taxon>
    </lineage>
</organism>
<evidence type="ECO:0000313" key="2">
    <source>
        <dbReference type="EMBL" id="KIL70347.1"/>
    </source>
</evidence>
<feature type="region of interest" description="Disordered" evidence="1">
    <location>
        <begin position="1"/>
        <end position="34"/>
    </location>
</feature>
<dbReference type="AlphaFoldDB" id="A0A0C2X7M6"/>
<accession>A0A0C2X7M6</accession>
<dbReference type="EMBL" id="KN818224">
    <property type="protein sequence ID" value="KIL70347.1"/>
    <property type="molecule type" value="Genomic_DNA"/>
</dbReference>
<evidence type="ECO:0000256" key="1">
    <source>
        <dbReference type="SAM" id="MobiDB-lite"/>
    </source>
</evidence>
<dbReference type="Proteomes" id="UP000054549">
    <property type="component" value="Unassembled WGS sequence"/>
</dbReference>
<dbReference type="InParanoid" id="A0A0C2X7M6"/>
<proteinExistence type="predicted"/>
<gene>
    <name evidence="2" type="ORF">M378DRAFT_156465</name>
</gene>
<keyword evidence="3" id="KW-1185">Reference proteome</keyword>
<evidence type="ECO:0000313" key="3">
    <source>
        <dbReference type="Proteomes" id="UP000054549"/>
    </source>
</evidence>
<name>A0A0C2X7M6_AMAMK</name>
<dbReference type="HOGENOM" id="CLU_2670571_0_0_1"/>
<reference evidence="2 3" key="1">
    <citation type="submission" date="2014-04" db="EMBL/GenBank/DDBJ databases">
        <title>Evolutionary Origins and Diversification of the Mycorrhizal Mutualists.</title>
        <authorList>
            <consortium name="DOE Joint Genome Institute"/>
            <consortium name="Mycorrhizal Genomics Consortium"/>
            <person name="Kohler A."/>
            <person name="Kuo A."/>
            <person name="Nagy L.G."/>
            <person name="Floudas D."/>
            <person name="Copeland A."/>
            <person name="Barry K.W."/>
            <person name="Cichocki N."/>
            <person name="Veneault-Fourrey C."/>
            <person name="LaButti K."/>
            <person name="Lindquist E.A."/>
            <person name="Lipzen A."/>
            <person name="Lundell T."/>
            <person name="Morin E."/>
            <person name="Murat C."/>
            <person name="Riley R."/>
            <person name="Ohm R."/>
            <person name="Sun H."/>
            <person name="Tunlid A."/>
            <person name="Henrissat B."/>
            <person name="Grigoriev I.V."/>
            <person name="Hibbett D.S."/>
            <person name="Martin F."/>
        </authorList>
    </citation>
    <scope>NUCLEOTIDE SEQUENCE [LARGE SCALE GENOMIC DNA]</scope>
    <source>
        <strain evidence="2 3">Koide BX008</strain>
    </source>
</reference>
<protein>
    <submittedName>
        <fullName evidence="2">Uncharacterized protein</fullName>
    </submittedName>
</protein>